<dbReference type="Proteomes" id="UP000018467">
    <property type="component" value="Unassembled WGS sequence"/>
</dbReference>
<dbReference type="Pfam" id="PF00059">
    <property type="entry name" value="Lectin_C"/>
    <property type="match status" value="1"/>
</dbReference>
<evidence type="ECO:0000313" key="4">
    <source>
        <dbReference type="Proteomes" id="UP000018467"/>
    </source>
</evidence>
<dbReference type="PANTHER" id="PTHR45784">
    <property type="entry name" value="C-TYPE LECTIN DOMAIN FAMILY 20 MEMBER A-RELATED"/>
    <property type="match status" value="1"/>
</dbReference>
<evidence type="ECO:0000256" key="1">
    <source>
        <dbReference type="ARBA" id="ARBA00023157"/>
    </source>
</evidence>
<reference evidence="4" key="1">
    <citation type="submission" date="2013-03" db="EMBL/GenBank/DDBJ databases">
        <authorList>
            <person name="Jeffery W."/>
            <person name="Warren W."/>
            <person name="Wilson R.K."/>
        </authorList>
    </citation>
    <scope>NUCLEOTIDE SEQUENCE</scope>
    <source>
        <strain evidence="4">female</strain>
    </source>
</reference>
<dbReference type="InParanoid" id="A0A3B1ILA1"/>
<sequence>MRFFDFTKLKTSKISLRGSMKYLSISSIVKRKMDDHKPSNQTELLEFLYCRENHVDLVSVHTEGIQRWVETVARNASTDNVWVGLWIWSDGSNSSYRDWSDREPNNGVGDNCVQLQSEYGYRWNDVGCLWTGPLICYEGE</sequence>
<evidence type="ECO:0000313" key="3">
    <source>
        <dbReference type="Ensembl" id="ENSAMXP00000030733.1"/>
    </source>
</evidence>
<dbReference type="InterPro" id="IPR016187">
    <property type="entry name" value="CTDL_fold"/>
</dbReference>
<keyword evidence="4" id="KW-1185">Reference proteome</keyword>
<organism evidence="3 4">
    <name type="scientific">Astyanax mexicanus</name>
    <name type="common">Blind cave fish</name>
    <name type="synonym">Astyanax fasciatus mexicanus</name>
    <dbReference type="NCBI Taxonomy" id="7994"/>
    <lineage>
        <taxon>Eukaryota</taxon>
        <taxon>Metazoa</taxon>
        <taxon>Chordata</taxon>
        <taxon>Craniata</taxon>
        <taxon>Vertebrata</taxon>
        <taxon>Euteleostomi</taxon>
        <taxon>Actinopterygii</taxon>
        <taxon>Neopterygii</taxon>
        <taxon>Teleostei</taxon>
        <taxon>Ostariophysi</taxon>
        <taxon>Characiformes</taxon>
        <taxon>Characoidei</taxon>
        <taxon>Acestrorhamphidae</taxon>
        <taxon>Acestrorhamphinae</taxon>
        <taxon>Astyanax</taxon>
    </lineage>
</organism>
<dbReference type="SMART" id="SM00034">
    <property type="entry name" value="CLECT"/>
    <property type="match status" value="1"/>
</dbReference>
<accession>A0A3B1ILA1</accession>
<dbReference type="CDD" id="cd00037">
    <property type="entry name" value="CLECT"/>
    <property type="match status" value="1"/>
</dbReference>
<feature type="domain" description="C-type lectin" evidence="2">
    <location>
        <begin position="49"/>
        <end position="137"/>
    </location>
</feature>
<dbReference type="Gene3D" id="3.10.100.10">
    <property type="entry name" value="Mannose-Binding Protein A, subunit A"/>
    <property type="match status" value="1"/>
</dbReference>
<dbReference type="PROSITE" id="PS00615">
    <property type="entry name" value="C_TYPE_LECTIN_1"/>
    <property type="match status" value="1"/>
</dbReference>
<evidence type="ECO:0000259" key="2">
    <source>
        <dbReference type="PROSITE" id="PS50041"/>
    </source>
</evidence>
<reference evidence="4" key="2">
    <citation type="journal article" date="2014" name="Nat. Commun.">
        <title>The cavefish genome reveals candidate genes for eye loss.</title>
        <authorList>
            <person name="McGaugh S.E."/>
            <person name="Gross J.B."/>
            <person name="Aken B."/>
            <person name="Blin M."/>
            <person name="Borowsky R."/>
            <person name="Chalopin D."/>
            <person name="Hinaux H."/>
            <person name="Jeffery W.R."/>
            <person name="Keene A."/>
            <person name="Ma L."/>
            <person name="Minx P."/>
            <person name="Murphy D."/>
            <person name="O'Quin K.E."/>
            <person name="Retaux S."/>
            <person name="Rohner N."/>
            <person name="Searle S.M."/>
            <person name="Stahl B.A."/>
            <person name="Tabin C."/>
            <person name="Volff J.N."/>
            <person name="Yoshizawa M."/>
            <person name="Warren W.C."/>
        </authorList>
    </citation>
    <scope>NUCLEOTIDE SEQUENCE [LARGE SCALE GENOMIC DNA]</scope>
    <source>
        <strain evidence="4">female</strain>
    </source>
</reference>
<name>A0A3B1ILA1_ASTMX</name>
<dbReference type="SUPFAM" id="SSF56436">
    <property type="entry name" value="C-type lectin-like"/>
    <property type="match status" value="1"/>
</dbReference>
<dbReference type="InterPro" id="IPR001304">
    <property type="entry name" value="C-type_lectin-like"/>
</dbReference>
<keyword evidence="1" id="KW-1015">Disulfide bond</keyword>
<dbReference type="GeneTree" id="ENSGT00940000177397"/>
<proteinExistence type="predicted"/>
<protein>
    <recommendedName>
        <fullName evidence="2">C-type lectin domain-containing protein</fullName>
    </recommendedName>
</protein>
<reference evidence="3" key="3">
    <citation type="submission" date="2025-08" db="UniProtKB">
        <authorList>
            <consortium name="Ensembl"/>
        </authorList>
    </citation>
    <scope>IDENTIFICATION</scope>
</reference>
<dbReference type="PROSITE" id="PS50041">
    <property type="entry name" value="C_TYPE_LECTIN_2"/>
    <property type="match status" value="1"/>
</dbReference>
<dbReference type="AlphaFoldDB" id="A0A3B1ILA1"/>
<dbReference type="InterPro" id="IPR018378">
    <property type="entry name" value="C-type_lectin_CS"/>
</dbReference>
<dbReference type="Ensembl" id="ENSAMXT00000041580.1">
    <property type="protein sequence ID" value="ENSAMXP00000030733.1"/>
    <property type="gene ID" value="ENSAMXG00000039504.1"/>
</dbReference>
<dbReference type="PANTHER" id="PTHR45784:SF5">
    <property type="entry name" value="C-TYPE LECTIN DOMAIN FAMILY 20 MEMBER A-RELATED"/>
    <property type="match status" value="1"/>
</dbReference>
<reference evidence="3" key="4">
    <citation type="submission" date="2025-09" db="UniProtKB">
        <authorList>
            <consortium name="Ensembl"/>
        </authorList>
    </citation>
    <scope>IDENTIFICATION</scope>
</reference>
<dbReference type="InterPro" id="IPR016186">
    <property type="entry name" value="C-type_lectin-like/link_sf"/>
</dbReference>